<dbReference type="AlphaFoldDB" id="A0A1L7XNM8"/>
<sequence length="1011" mass="117835">MRGWVTSQTNLSPIPCKFQADIRKGLYRGYKLRNAKLDRMTANPPNFLAKAKVPLHQQPFQDVTTQEKLKELHDHLFLKLQFLNMDYGHGKFLDSLQGQKASTIKALERLERRTADVLYQRQNWFSWVRECQDEEEKTRDKEQKKVKVEAAMAKEDKLRQDAFLEQVYKERMAEKEKNRRQDGSQRGRNQRPFARCLDRDDRMHDRLKNSEDFDNNRVVGMMIAGTIETPVIATKTVTFPEDQIATALRANSVEEFLADEEVTAGALRDLCLNMENLGLQEICDACADLFRDEDEANDDVEEPQQQQDDGKKSKKPFDMPVFKREKQMEDLLDKWVMGAMPTAEAILGVEGGAVDFGKTEPSTTRSRKIKVKICRRTIWNYLSNKAMYRGGWLHFRILAKESNPHDAIALCRHWDEFFKLNLLAICGYFPGENWVEWVGNRQQMLQLCKPDAMALTVRHQQGGRRGQFRRSHSVFEARNFMCAHIKRDDQASRRLVQYLAMQSHRLLVLVRDAETGRLLIKPPEEKRWLYRQKSGLERVAKNDWEIIKSVGPEFFEDMGNWRQWSFSFEEYYDVYVWDLEAGEYFPALYNAVQEILMKALRCRCPQDLYSLATPVLKTLCKYELTKRVRDIRLGEDVKSIYDEIYGPDNKFPRNLFYNRADELEDKILFPEERLAQGDDELDEDEEFDDGSELDEEDIPYNDGDEDIEDIEDDSHNQDEDTLIAIANGDSLKDPKSRPMTRDILSKNPNDKEMREEFMAFIDKEKARIFKEVWHKADLAPHAQTRYIEMVEMTRKCRRYNHFTFDCAPVIPALTLIDELNVGYEDKKDLHQAIAKLTPFSHKEFFASKYGDDFKDSLLFRQEERAKAARDTRSHYSVRMCPAEFFEKLDAEFATADGIEDLPEECDLVVRPTMAHHIKLTILDVYKSGVIRNRADTYHEAQAFAAKEPGRDTYDFYTESRSNMDSTTMPKEVTSPYDVPFFKIFARAFASLTPTPASRFSLYGALLICTPS</sequence>
<feature type="compositionally biased region" description="Basic and acidic residues" evidence="1">
    <location>
        <begin position="308"/>
        <end position="319"/>
    </location>
</feature>
<evidence type="ECO:0000313" key="3">
    <source>
        <dbReference type="Proteomes" id="UP000184330"/>
    </source>
</evidence>
<proteinExistence type="predicted"/>
<feature type="region of interest" description="Disordered" evidence="1">
    <location>
        <begin position="295"/>
        <end position="319"/>
    </location>
</feature>
<feature type="compositionally biased region" description="Basic and acidic residues" evidence="1">
    <location>
        <begin position="730"/>
        <end position="748"/>
    </location>
</feature>
<evidence type="ECO:0000313" key="2">
    <source>
        <dbReference type="EMBL" id="CZR66639.1"/>
    </source>
</evidence>
<dbReference type="EMBL" id="FJOG01000038">
    <property type="protein sequence ID" value="CZR66639.1"/>
    <property type="molecule type" value="Genomic_DNA"/>
</dbReference>
<feature type="region of interest" description="Disordered" evidence="1">
    <location>
        <begin position="674"/>
        <end position="701"/>
    </location>
</feature>
<organism evidence="2 3">
    <name type="scientific">Phialocephala subalpina</name>
    <dbReference type="NCBI Taxonomy" id="576137"/>
    <lineage>
        <taxon>Eukaryota</taxon>
        <taxon>Fungi</taxon>
        <taxon>Dikarya</taxon>
        <taxon>Ascomycota</taxon>
        <taxon>Pezizomycotina</taxon>
        <taxon>Leotiomycetes</taxon>
        <taxon>Helotiales</taxon>
        <taxon>Mollisiaceae</taxon>
        <taxon>Phialocephala</taxon>
        <taxon>Phialocephala fortinii species complex</taxon>
    </lineage>
</organism>
<evidence type="ECO:0000256" key="1">
    <source>
        <dbReference type="SAM" id="MobiDB-lite"/>
    </source>
</evidence>
<feature type="region of interest" description="Disordered" evidence="1">
    <location>
        <begin position="725"/>
        <end position="748"/>
    </location>
</feature>
<gene>
    <name evidence="2" type="ORF">PAC_16540</name>
</gene>
<dbReference type="OrthoDB" id="5326588at2759"/>
<reference evidence="2 3" key="1">
    <citation type="submission" date="2016-03" db="EMBL/GenBank/DDBJ databases">
        <authorList>
            <person name="Ploux O."/>
        </authorList>
    </citation>
    <scope>NUCLEOTIDE SEQUENCE [LARGE SCALE GENOMIC DNA]</scope>
    <source>
        <strain evidence="2 3">UAMH 11012</strain>
    </source>
</reference>
<protein>
    <submittedName>
        <fullName evidence="2">Uncharacterized protein</fullName>
    </submittedName>
</protein>
<name>A0A1L7XNM8_9HELO</name>
<feature type="region of interest" description="Disordered" evidence="1">
    <location>
        <begin position="173"/>
        <end position="194"/>
    </location>
</feature>
<keyword evidence="3" id="KW-1185">Reference proteome</keyword>
<feature type="compositionally biased region" description="Acidic residues" evidence="1">
    <location>
        <begin position="677"/>
        <end position="701"/>
    </location>
</feature>
<feature type="compositionally biased region" description="Basic and acidic residues" evidence="1">
    <location>
        <begin position="173"/>
        <end position="185"/>
    </location>
</feature>
<dbReference type="Proteomes" id="UP000184330">
    <property type="component" value="Unassembled WGS sequence"/>
</dbReference>
<accession>A0A1L7XNM8</accession>